<sequence length="83" mass="9164">MAIIKIYGTPTIFLCTKLGSEAGYLSIVNVLTSRYWKPNKIVMVPKVIMKPFSWVRTTSAPFMAPIMVAEARPTNNASQTGTL</sequence>
<dbReference type="AlphaFoldDB" id="A0A6J6PMT6"/>
<accession>A0A6J6PMT6</accession>
<name>A0A6J6PMT6_9ZZZZ</name>
<reference evidence="1" key="1">
    <citation type="submission" date="2020-05" db="EMBL/GenBank/DDBJ databases">
        <authorList>
            <person name="Chiriac C."/>
            <person name="Salcher M."/>
            <person name="Ghai R."/>
            <person name="Kavagutti S V."/>
        </authorList>
    </citation>
    <scope>NUCLEOTIDE SEQUENCE</scope>
</reference>
<proteinExistence type="predicted"/>
<dbReference type="EMBL" id="CAEZXU010000053">
    <property type="protein sequence ID" value="CAB4699939.1"/>
    <property type="molecule type" value="Genomic_DNA"/>
</dbReference>
<gene>
    <name evidence="1" type="ORF">UFOPK2592_00700</name>
</gene>
<evidence type="ECO:0000313" key="1">
    <source>
        <dbReference type="EMBL" id="CAB4699939.1"/>
    </source>
</evidence>
<organism evidence="1">
    <name type="scientific">freshwater metagenome</name>
    <dbReference type="NCBI Taxonomy" id="449393"/>
    <lineage>
        <taxon>unclassified sequences</taxon>
        <taxon>metagenomes</taxon>
        <taxon>ecological metagenomes</taxon>
    </lineage>
</organism>
<protein>
    <submittedName>
        <fullName evidence="1">Unannotated protein</fullName>
    </submittedName>
</protein>